<sequence>MATDFSAELRGKILPGSRLTIRPDLGFAAAGNGRVDRQQGCRFSDIGPSSSAVLTATKEGIESQRAAVGFELIFIGVAELLLSPHLHTEILMHSITIVIQGLFLSRGIRCDDMRRGFLNSKNACMKRQGSLVVIENGRRSP</sequence>
<dbReference type="Proteomes" id="UP000685013">
    <property type="component" value="Chromosome 6"/>
</dbReference>
<keyword evidence="2" id="KW-1185">Reference proteome</keyword>
<proteinExistence type="predicted"/>
<reference evidence="1 2" key="1">
    <citation type="journal article" date="2021" name="Hortic Res">
        <title>The domestication of Cucurbita argyrosperma as revealed by the genome of its wild relative.</title>
        <authorList>
            <person name="Barrera-Redondo J."/>
            <person name="Sanchez-de la Vega G."/>
            <person name="Aguirre-Liguori J.A."/>
            <person name="Castellanos-Morales G."/>
            <person name="Gutierrez-Guerrero Y.T."/>
            <person name="Aguirre-Dugua X."/>
            <person name="Aguirre-Planter E."/>
            <person name="Tenaillon M.I."/>
            <person name="Lira-Saade R."/>
            <person name="Eguiarte L.E."/>
        </authorList>
    </citation>
    <scope>NUCLEOTIDE SEQUENCE [LARGE SCALE GENOMIC DNA]</scope>
    <source>
        <strain evidence="1">JBR-2021</strain>
    </source>
</reference>
<dbReference type="AlphaFoldDB" id="A0AAV6NF85"/>
<feature type="non-terminal residue" evidence="1">
    <location>
        <position position="1"/>
    </location>
</feature>
<comment type="caution">
    <text evidence="1">The sequence shown here is derived from an EMBL/GenBank/DDBJ whole genome shotgun (WGS) entry which is preliminary data.</text>
</comment>
<evidence type="ECO:0000313" key="2">
    <source>
        <dbReference type="Proteomes" id="UP000685013"/>
    </source>
</evidence>
<organism evidence="1 2">
    <name type="scientific">Cucurbita argyrosperma subsp. sororia</name>
    <dbReference type="NCBI Taxonomy" id="37648"/>
    <lineage>
        <taxon>Eukaryota</taxon>
        <taxon>Viridiplantae</taxon>
        <taxon>Streptophyta</taxon>
        <taxon>Embryophyta</taxon>
        <taxon>Tracheophyta</taxon>
        <taxon>Spermatophyta</taxon>
        <taxon>Magnoliopsida</taxon>
        <taxon>eudicotyledons</taxon>
        <taxon>Gunneridae</taxon>
        <taxon>Pentapetalae</taxon>
        <taxon>rosids</taxon>
        <taxon>fabids</taxon>
        <taxon>Cucurbitales</taxon>
        <taxon>Cucurbitaceae</taxon>
        <taxon>Cucurbiteae</taxon>
        <taxon>Cucurbita</taxon>
    </lineage>
</organism>
<protein>
    <submittedName>
        <fullName evidence="1">Uncharacterized protein</fullName>
    </submittedName>
</protein>
<dbReference type="EMBL" id="JAGKQH010000006">
    <property type="protein sequence ID" value="KAG6596441.1"/>
    <property type="molecule type" value="Genomic_DNA"/>
</dbReference>
<accession>A0AAV6NF85</accession>
<gene>
    <name evidence="1" type="ORF">SDJN03_09621</name>
</gene>
<evidence type="ECO:0000313" key="1">
    <source>
        <dbReference type="EMBL" id="KAG6596441.1"/>
    </source>
</evidence>
<name>A0AAV6NF85_9ROSI</name>